<dbReference type="Proteomes" id="UP001500604">
    <property type="component" value="Unassembled WGS sequence"/>
</dbReference>
<protein>
    <submittedName>
        <fullName evidence="8">Oxygen-insensitive NAD(P)H-dependent nitroreductase NfsB</fullName>
    </submittedName>
</protein>
<sequence>MNDTLKTILENRYTTKVFDPDWPADEQKIQTLIETLRLAPSSINSQPWHFFVISNPDERARLAESAWDNNKPKFCDASHLFVFCAKTQFDENDIHAIEELTAGVRGMEIDEERLSMLTSFVSGKPSEERSQWLKQQVYLAFGQFLLSCAILDLDACPMEGFSPEMLDELMGLKSRGLTSVVLGLVGNHAEGDFNHPSRAPKVRFPKEQVVTEIR</sequence>
<keyword evidence="5" id="KW-0521">NADP</keyword>
<dbReference type="CDD" id="cd02149">
    <property type="entry name" value="NfsB-like"/>
    <property type="match status" value="1"/>
</dbReference>
<comment type="cofactor">
    <cofactor evidence="1">
        <name>FMN</name>
        <dbReference type="ChEBI" id="CHEBI:58210"/>
    </cofactor>
</comment>
<dbReference type="SUPFAM" id="SSF55469">
    <property type="entry name" value="FMN-dependent nitroreductase-like"/>
    <property type="match status" value="1"/>
</dbReference>
<keyword evidence="3" id="KW-0285">Flavoprotein</keyword>
<dbReference type="RefSeq" id="WP_345197777.1">
    <property type="nucleotide sequence ID" value="NZ_BAABFL010000451.1"/>
</dbReference>
<evidence type="ECO:0000313" key="8">
    <source>
        <dbReference type="EMBL" id="GAA4651405.1"/>
    </source>
</evidence>
<comment type="similarity">
    <text evidence="2">Belongs to the nitroreductase family.</text>
</comment>
<name>A0ABP8V5T7_9GAMM</name>
<organism evidence="8 9">
    <name type="scientific">Kistimonas scapharcae</name>
    <dbReference type="NCBI Taxonomy" id="1036133"/>
    <lineage>
        <taxon>Bacteria</taxon>
        <taxon>Pseudomonadati</taxon>
        <taxon>Pseudomonadota</taxon>
        <taxon>Gammaproteobacteria</taxon>
        <taxon>Oceanospirillales</taxon>
        <taxon>Endozoicomonadaceae</taxon>
        <taxon>Kistimonas</taxon>
    </lineage>
</organism>
<dbReference type="Pfam" id="PF00881">
    <property type="entry name" value="Nitroreductase"/>
    <property type="match status" value="1"/>
</dbReference>
<dbReference type="PANTHER" id="PTHR43673:SF2">
    <property type="entry name" value="NITROREDUCTASE"/>
    <property type="match status" value="1"/>
</dbReference>
<reference evidence="9" key="1">
    <citation type="journal article" date="2019" name="Int. J. Syst. Evol. Microbiol.">
        <title>The Global Catalogue of Microorganisms (GCM) 10K type strain sequencing project: providing services to taxonomists for standard genome sequencing and annotation.</title>
        <authorList>
            <consortium name="The Broad Institute Genomics Platform"/>
            <consortium name="The Broad Institute Genome Sequencing Center for Infectious Disease"/>
            <person name="Wu L."/>
            <person name="Ma J."/>
        </authorList>
    </citation>
    <scope>NUCLEOTIDE SEQUENCE [LARGE SCALE GENOMIC DNA]</scope>
    <source>
        <strain evidence="9">JCM 17805</strain>
    </source>
</reference>
<keyword evidence="9" id="KW-1185">Reference proteome</keyword>
<dbReference type="Gene3D" id="3.40.109.10">
    <property type="entry name" value="NADH Oxidase"/>
    <property type="match status" value="1"/>
</dbReference>
<keyword evidence="6" id="KW-0560">Oxidoreductase</keyword>
<dbReference type="PANTHER" id="PTHR43673">
    <property type="entry name" value="NAD(P)H NITROREDUCTASE YDGI-RELATED"/>
    <property type="match status" value="1"/>
</dbReference>
<accession>A0ABP8V5T7</accession>
<feature type="domain" description="Nitroreductase" evidence="7">
    <location>
        <begin position="10"/>
        <end position="174"/>
    </location>
</feature>
<evidence type="ECO:0000256" key="1">
    <source>
        <dbReference type="ARBA" id="ARBA00001917"/>
    </source>
</evidence>
<comment type="caution">
    <text evidence="8">The sequence shown here is derived from an EMBL/GenBank/DDBJ whole genome shotgun (WGS) entry which is preliminary data.</text>
</comment>
<dbReference type="InterPro" id="IPR033878">
    <property type="entry name" value="NfsB-like"/>
</dbReference>
<dbReference type="EMBL" id="BAABFL010000451">
    <property type="protein sequence ID" value="GAA4651405.1"/>
    <property type="molecule type" value="Genomic_DNA"/>
</dbReference>
<evidence type="ECO:0000256" key="2">
    <source>
        <dbReference type="ARBA" id="ARBA00007118"/>
    </source>
</evidence>
<evidence type="ECO:0000256" key="6">
    <source>
        <dbReference type="ARBA" id="ARBA00023002"/>
    </source>
</evidence>
<dbReference type="InterPro" id="IPR000415">
    <property type="entry name" value="Nitroreductase-like"/>
</dbReference>
<evidence type="ECO:0000256" key="5">
    <source>
        <dbReference type="ARBA" id="ARBA00022857"/>
    </source>
</evidence>
<evidence type="ECO:0000313" key="9">
    <source>
        <dbReference type="Proteomes" id="UP001500604"/>
    </source>
</evidence>
<gene>
    <name evidence="8" type="ORF">GCM10023116_36890</name>
</gene>
<evidence type="ECO:0000259" key="7">
    <source>
        <dbReference type="Pfam" id="PF00881"/>
    </source>
</evidence>
<proteinExistence type="inferred from homology"/>
<keyword evidence="4" id="KW-0288">FMN</keyword>
<dbReference type="InterPro" id="IPR029479">
    <property type="entry name" value="Nitroreductase"/>
</dbReference>
<evidence type="ECO:0000256" key="3">
    <source>
        <dbReference type="ARBA" id="ARBA00022630"/>
    </source>
</evidence>
<evidence type="ECO:0000256" key="4">
    <source>
        <dbReference type="ARBA" id="ARBA00022643"/>
    </source>
</evidence>